<evidence type="ECO:0000256" key="7">
    <source>
        <dbReference type="ARBA" id="ARBA00023180"/>
    </source>
</evidence>
<name>A0A8B6ZL84_ORYAF</name>
<keyword evidence="3" id="KW-1003">Cell membrane</keyword>
<dbReference type="CTD" id="349633"/>
<dbReference type="GO" id="GO:0035313">
    <property type="term" value="P:wound healing, spreading of epidermal cells"/>
    <property type="evidence" value="ECO:0007669"/>
    <property type="project" value="TreeGrafter"/>
</dbReference>
<dbReference type="RefSeq" id="XP_007934796.1">
    <property type="nucleotide sequence ID" value="XM_007936605.1"/>
</dbReference>
<dbReference type="InterPro" id="IPR026184">
    <property type="entry name" value="PLET1"/>
</dbReference>
<evidence type="ECO:0000256" key="9">
    <source>
        <dbReference type="SAM" id="SignalP"/>
    </source>
</evidence>
<dbReference type="GO" id="GO:0016324">
    <property type="term" value="C:apical plasma membrane"/>
    <property type="evidence" value="ECO:0007669"/>
    <property type="project" value="UniProtKB-SubCell"/>
</dbReference>
<keyword evidence="7" id="KW-0325">Glycoprotein</keyword>
<evidence type="ECO:0000256" key="4">
    <source>
        <dbReference type="ARBA" id="ARBA00022729"/>
    </source>
</evidence>
<evidence type="ECO:0000256" key="8">
    <source>
        <dbReference type="ARBA" id="ARBA00024756"/>
    </source>
</evidence>
<keyword evidence="4 9" id="KW-0732">Signal</keyword>
<gene>
    <name evidence="11" type="primary">PLET1</name>
</gene>
<evidence type="ECO:0000256" key="2">
    <source>
        <dbReference type="ARBA" id="ARBA00014036"/>
    </source>
</evidence>
<dbReference type="GO" id="GO:0030154">
    <property type="term" value="P:cell differentiation"/>
    <property type="evidence" value="ECO:0007669"/>
    <property type="project" value="UniProtKB-KW"/>
</dbReference>
<dbReference type="GO" id="GO:0001953">
    <property type="term" value="P:negative regulation of cell-matrix adhesion"/>
    <property type="evidence" value="ECO:0007669"/>
    <property type="project" value="TreeGrafter"/>
</dbReference>
<feature type="chain" id="PRO_5034604243" description="Placenta-expressed transcript 1 protein" evidence="9">
    <location>
        <begin position="25"/>
        <end position="208"/>
    </location>
</feature>
<dbReference type="PANTHER" id="PTHR22527">
    <property type="entry name" value="PLACENTA-EXPRESSED TRANSCRIPT 1 PROTEIN"/>
    <property type="match status" value="1"/>
</dbReference>
<evidence type="ECO:0000313" key="11">
    <source>
        <dbReference type="RefSeq" id="XP_007934796.1"/>
    </source>
</evidence>
<sequence length="208" mass="22581">MTVQGSTLLPLGLFLFLGLLLSSASSVGTNDNCDLFNKNCTIGPAIKVSPRVYARNKLYKVKIPANINSTSVVLQATDKSDNPVGTWQNTSQGGQDCKGSGKYDMDAFNSSFFLAYWLSPDSGNIASVKIQAITMYSDKNSTYSSVKLCNTTKSIIPIRSKFKMRNTMGTQTAGRTTARSKSLANIYSSPITTAIQILLVFLTSRLLF</sequence>
<dbReference type="GeneID" id="103193402"/>
<dbReference type="GO" id="GO:0009897">
    <property type="term" value="C:external side of plasma membrane"/>
    <property type="evidence" value="ECO:0007669"/>
    <property type="project" value="TreeGrafter"/>
</dbReference>
<evidence type="ECO:0000256" key="3">
    <source>
        <dbReference type="ARBA" id="ARBA00022475"/>
    </source>
</evidence>
<dbReference type="OrthoDB" id="9446289at2759"/>
<keyword evidence="5" id="KW-0221">Differentiation</keyword>
<feature type="signal peptide" evidence="9">
    <location>
        <begin position="1"/>
        <end position="24"/>
    </location>
</feature>
<comment type="subcellular location">
    <subcellularLocation>
        <location evidence="1">Apical cell membrane</location>
    </subcellularLocation>
</comment>
<dbReference type="Proteomes" id="UP000694850">
    <property type="component" value="Unplaced"/>
</dbReference>
<reference evidence="11" key="1">
    <citation type="submission" date="2025-08" db="UniProtKB">
        <authorList>
            <consortium name="RefSeq"/>
        </authorList>
    </citation>
    <scope>IDENTIFICATION</scope>
</reference>
<keyword evidence="6" id="KW-0472">Membrane</keyword>
<comment type="function">
    <text evidence="8">Modulates leading keratinocyte migration and cellular adhesion to matrix proteins during a wound-healing response and promotes wound repair. May play a role during trichilemmal differentiation of the hair follicle.</text>
</comment>
<dbReference type="AlphaFoldDB" id="A0A8B6ZL84"/>
<evidence type="ECO:0000256" key="1">
    <source>
        <dbReference type="ARBA" id="ARBA00004221"/>
    </source>
</evidence>
<keyword evidence="10" id="KW-1185">Reference proteome</keyword>
<proteinExistence type="predicted"/>
<dbReference type="GO" id="GO:0030335">
    <property type="term" value="P:positive regulation of cell migration"/>
    <property type="evidence" value="ECO:0007669"/>
    <property type="project" value="TreeGrafter"/>
</dbReference>
<protein>
    <recommendedName>
        <fullName evidence="2">Placenta-expressed transcript 1 protein</fullName>
    </recommendedName>
</protein>
<dbReference type="PANTHER" id="PTHR22527:SF2">
    <property type="entry name" value="PLACENTA-EXPRESSED TRANSCRIPT 1 PROTEIN"/>
    <property type="match status" value="1"/>
</dbReference>
<evidence type="ECO:0000313" key="10">
    <source>
        <dbReference type="Proteomes" id="UP000694850"/>
    </source>
</evidence>
<accession>A0A8B6ZL84</accession>
<evidence type="ECO:0000256" key="6">
    <source>
        <dbReference type="ARBA" id="ARBA00023136"/>
    </source>
</evidence>
<evidence type="ECO:0000256" key="5">
    <source>
        <dbReference type="ARBA" id="ARBA00022782"/>
    </source>
</evidence>
<organism evidence="10 11">
    <name type="scientific">Orycteropus afer afer</name>
    <dbReference type="NCBI Taxonomy" id="1230840"/>
    <lineage>
        <taxon>Eukaryota</taxon>
        <taxon>Metazoa</taxon>
        <taxon>Chordata</taxon>
        <taxon>Craniata</taxon>
        <taxon>Vertebrata</taxon>
        <taxon>Euteleostomi</taxon>
        <taxon>Mammalia</taxon>
        <taxon>Eutheria</taxon>
        <taxon>Afrotheria</taxon>
        <taxon>Tubulidentata</taxon>
        <taxon>Orycteropodidae</taxon>
        <taxon>Orycteropus</taxon>
    </lineage>
</organism>